<evidence type="ECO:0000313" key="2">
    <source>
        <dbReference type="EMBL" id="AFH48571.1"/>
    </source>
</evidence>
<reference evidence="2 3" key="1">
    <citation type="journal article" date="2012" name="Front. Microbiol.">
        <title>Complete genome of Ignavibacterium album, a metabolically versatile, flagellated, facultative anaerobe from the phylum Chlorobi.</title>
        <authorList>
            <person name="Liu Z."/>
            <person name="Frigaard N.-U."/>
            <person name="Vogl K."/>
            <person name="Iino T."/>
            <person name="Ohkuma M."/>
            <person name="Overmann J."/>
            <person name="Bryant D.A."/>
        </authorList>
    </citation>
    <scope>NUCLEOTIDE SEQUENCE [LARGE SCALE GENOMIC DNA]</scope>
    <source>
        <strain evidence="3">DSM 19864 / JCM 16511 / NBRC 101810 / Mat9-16</strain>
    </source>
</reference>
<dbReference type="KEGG" id="ial:IALB_0859"/>
<dbReference type="eggNOG" id="ENOG5033MAW">
    <property type="taxonomic scope" value="Bacteria"/>
</dbReference>
<dbReference type="EMBL" id="CP003418">
    <property type="protein sequence ID" value="AFH48571.1"/>
    <property type="molecule type" value="Genomic_DNA"/>
</dbReference>
<keyword evidence="3" id="KW-1185">Reference proteome</keyword>
<dbReference type="InterPro" id="IPR012312">
    <property type="entry name" value="Hemerythrin-like"/>
</dbReference>
<sequence length="160" mass="18777">MKRHNAIVKLSRDNQKGLMLAQLLKKNAPKYKGLPEEPIGKRNYALETFEKDLTQHFEDEEKILFPSAKGKSKECDDLIDELINEHKFFYEKIPALENSPNLINEMDLIGHRLEEHIRKEERILFNLIQELLTEDELIIIKSKIEQSRKDFLKSCKTNSA</sequence>
<dbReference type="OrthoDB" id="9793254at2"/>
<feature type="domain" description="Hemerythrin-like" evidence="1">
    <location>
        <begin position="20"/>
        <end position="127"/>
    </location>
</feature>
<dbReference type="Gene3D" id="1.20.120.520">
    <property type="entry name" value="nmb1532 protein domain like"/>
    <property type="match status" value="1"/>
</dbReference>
<dbReference type="AlphaFoldDB" id="I0AHW4"/>
<dbReference type="Proteomes" id="UP000007394">
    <property type="component" value="Chromosome"/>
</dbReference>
<organism evidence="2 3">
    <name type="scientific">Ignavibacterium album (strain DSM 19864 / JCM 16511 / NBRC 101810 / Mat9-16)</name>
    <dbReference type="NCBI Taxonomy" id="945713"/>
    <lineage>
        <taxon>Bacteria</taxon>
        <taxon>Pseudomonadati</taxon>
        <taxon>Ignavibacteriota</taxon>
        <taxon>Ignavibacteria</taxon>
        <taxon>Ignavibacteriales</taxon>
        <taxon>Ignavibacteriaceae</taxon>
        <taxon>Ignavibacterium</taxon>
    </lineage>
</organism>
<dbReference type="Pfam" id="PF01814">
    <property type="entry name" value="Hemerythrin"/>
    <property type="match status" value="1"/>
</dbReference>
<dbReference type="HOGENOM" id="CLU_129685_2_0_10"/>
<protein>
    <submittedName>
        <fullName evidence="2">Hemerythrin HHE cation binding domain protein</fullName>
    </submittedName>
</protein>
<evidence type="ECO:0000259" key="1">
    <source>
        <dbReference type="Pfam" id="PF01814"/>
    </source>
</evidence>
<name>I0AHW4_IGNAJ</name>
<evidence type="ECO:0000313" key="3">
    <source>
        <dbReference type="Proteomes" id="UP000007394"/>
    </source>
</evidence>
<dbReference type="STRING" id="945713.IALB_0859"/>
<proteinExistence type="predicted"/>
<dbReference type="RefSeq" id="WP_014559727.1">
    <property type="nucleotide sequence ID" value="NC_017464.1"/>
</dbReference>
<accession>I0AHW4</accession>
<gene>
    <name evidence="2" type="ordered locus">IALB_0859</name>
</gene>